<evidence type="ECO:0000313" key="5">
    <source>
        <dbReference type="Proteomes" id="UP000001449"/>
    </source>
</evidence>
<gene>
    <name evidence="4" type="ORF">THAPSDRAFT_24389</name>
</gene>
<feature type="domain" description="K Homology" evidence="3">
    <location>
        <begin position="54"/>
        <end position="146"/>
    </location>
</feature>
<dbReference type="EMBL" id="DS999415">
    <property type="protein sequence ID" value="EED87188.1"/>
    <property type="molecule type" value="Genomic_DNA"/>
</dbReference>
<dbReference type="InterPro" id="IPR004087">
    <property type="entry name" value="KH_dom"/>
</dbReference>
<feature type="compositionally biased region" description="Low complexity" evidence="2">
    <location>
        <begin position="93"/>
        <end position="106"/>
    </location>
</feature>
<feature type="region of interest" description="Disordered" evidence="2">
    <location>
        <begin position="91"/>
        <end position="119"/>
    </location>
</feature>
<dbReference type="PaxDb" id="35128-Thaps24389"/>
<dbReference type="InterPro" id="IPR004088">
    <property type="entry name" value="KH_dom_type_1"/>
</dbReference>
<dbReference type="RefSeq" id="XP_002296492.1">
    <property type="nucleotide sequence ID" value="XM_002296456.1"/>
</dbReference>
<keyword evidence="5" id="KW-1185">Reference proteome</keyword>
<dbReference type="AlphaFoldDB" id="B8LBI6"/>
<sequence length="232" mass="25124">MIGYDRGGGGGGFGGFPYRSTHQQGQDGRGGGGRGHGRGRGNRRRRQPPPKSNTTLSAELKIPVNLRGKLVGRGGSTVKWLRETADAKVFVPQQQLGRQQRNQLQQGGDGDHEQPTTTTTTYPVRVNTTELASLLHCLYEISSLLSNGNAPISCLVKMKTFERPSNSQAAVQIDIHGELLFPTLSDVGDGTSLDDNNVSIHLLFRGTIGSASQSINVPSTQQLVAYVLWKRY</sequence>
<dbReference type="CDD" id="cd00105">
    <property type="entry name" value="KH-I"/>
    <property type="match status" value="1"/>
</dbReference>
<dbReference type="Proteomes" id="UP000001449">
    <property type="component" value="Chromosome 11"/>
</dbReference>
<feature type="region of interest" description="Disordered" evidence="2">
    <location>
        <begin position="1"/>
        <end position="56"/>
    </location>
</feature>
<dbReference type="InParanoid" id="B8LBI6"/>
<evidence type="ECO:0000256" key="1">
    <source>
        <dbReference type="PROSITE-ProRule" id="PRU00117"/>
    </source>
</evidence>
<evidence type="ECO:0000259" key="3">
    <source>
        <dbReference type="SMART" id="SM00322"/>
    </source>
</evidence>
<protein>
    <recommendedName>
        <fullName evidence="3">K Homology domain-containing protein</fullName>
    </recommendedName>
</protein>
<dbReference type="GO" id="GO:0010468">
    <property type="term" value="P:regulation of gene expression"/>
    <property type="evidence" value="ECO:0000318"/>
    <property type="project" value="GO_Central"/>
</dbReference>
<dbReference type="Gene3D" id="3.30.310.210">
    <property type="match status" value="1"/>
</dbReference>
<organism evidence="4 5">
    <name type="scientific">Thalassiosira pseudonana</name>
    <name type="common">Marine diatom</name>
    <name type="synonym">Cyclotella nana</name>
    <dbReference type="NCBI Taxonomy" id="35128"/>
    <lineage>
        <taxon>Eukaryota</taxon>
        <taxon>Sar</taxon>
        <taxon>Stramenopiles</taxon>
        <taxon>Ochrophyta</taxon>
        <taxon>Bacillariophyta</taxon>
        <taxon>Coscinodiscophyceae</taxon>
        <taxon>Thalassiosirophycidae</taxon>
        <taxon>Thalassiosirales</taxon>
        <taxon>Thalassiosiraceae</taxon>
        <taxon>Thalassiosira</taxon>
    </lineage>
</organism>
<dbReference type="SMART" id="SM00322">
    <property type="entry name" value="KH"/>
    <property type="match status" value="1"/>
</dbReference>
<dbReference type="GO" id="GO:0005634">
    <property type="term" value="C:nucleus"/>
    <property type="evidence" value="ECO:0000318"/>
    <property type="project" value="GO_Central"/>
</dbReference>
<dbReference type="KEGG" id="tps:THAPSDRAFT_24389"/>
<dbReference type="GeneID" id="7444505"/>
<evidence type="ECO:0000256" key="2">
    <source>
        <dbReference type="SAM" id="MobiDB-lite"/>
    </source>
</evidence>
<evidence type="ECO:0000313" key="4">
    <source>
        <dbReference type="EMBL" id="EED87188.1"/>
    </source>
</evidence>
<reference evidence="4 5" key="2">
    <citation type="journal article" date="2008" name="Nature">
        <title>The Phaeodactylum genome reveals the evolutionary history of diatom genomes.</title>
        <authorList>
            <person name="Bowler C."/>
            <person name="Allen A.E."/>
            <person name="Badger J.H."/>
            <person name="Grimwood J."/>
            <person name="Jabbari K."/>
            <person name="Kuo A."/>
            <person name="Maheswari U."/>
            <person name="Martens C."/>
            <person name="Maumus F."/>
            <person name="Otillar R.P."/>
            <person name="Rayko E."/>
            <person name="Salamov A."/>
            <person name="Vandepoele K."/>
            <person name="Beszteri B."/>
            <person name="Gruber A."/>
            <person name="Heijde M."/>
            <person name="Katinka M."/>
            <person name="Mock T."/>
            <person name="Valentin K."/>
            <person name="Verret F."/>
            <person name="Berges J.A."/>
            <person name="Brownlee C."/>
            <person name="Cadoret J.P."/>
            <person name="Chiovitti A."/>
            <person name="Choi C.J."/>
            <person name="Coesel S."/>
            <person name="De Martino A."/>
            <person name="Detter J.C."/>
            <person name="Durkin C."/>
            <person name="Falciatore A."/>
            <person name="Fournet J."/>
            <person name="Haruta M."/>
            <person name="Huysman M.J."/>
            <person name="Jenkins B.D."/>
            <person name="Jiroutova K."/>
            <person name="Jorgensen R.E."/>
            <person name="Joubert Y."/>
            <person name="Kaplan A."/>
            <person name="Kroger N."/>
            <person name="Kroth P.G."/>
            <person name="La Roche J."/>
            <person name="Lindquist E."/>
            <person name="Lommer M."/>
            <person name="Martin-Jezequel V."/>
            <person name="Lopez P.J."/>
            <person name="Lucas S."/>
            <person name="Mangogna M."/>
            <person name="McGinnis K."/>
            <person name="Medlin L.K."/>
            <person name="Montsant A."/>
            <person name="Oudot-Le Secq M.P."/>
            <person name="Napoli C."/>
            <person name="Obornik M."/>
            <person name="Parker M.S."/>
            <person name="Petit J.L."/>
            <person name="Porcel B.M."/>
            <person name="Poulsen N."/>
            <person name="Robison M."/>
            <person name="Rychlewski L."/>
            <person name="Rynearson T.A."/>
            <person name="Schmutz J."/>
            <person name="Shapiro H."/>
            <person name="Siaut M."/>
            <person name="Stanley M."/>
            <person name="Sussman M.R."/>
            <person name="Taylor A.R."/>
            <person name="Vardi A."/>
            <person name="von Dassow P."/>
            <person name="Vyverman W."/>
            <person name="Willis A."/>
            <person name="Wyrwicz L.S."/>
            <person name="Rokhsar D.S."/>
            <person name="Weissenbach J."/>
            <person name="Armbrust E.V."/>
            <person name="Green B.R."/>
            <person name="Van de Peer Y."/>
            <person name="Grigoriev I.V."/>
        </authorList>
    </citation>
    <scope>NUCLEOTIDE SEQUENCE [LARGE SCALE GENOMIC DNA]</scope>
    <source>
        <strain evidence="4 5">CCMP1335</strain>
    </source>
</reference>
<dbReference type="PROSITE" id="PS50084">
    <property type="entry name" value="KH_TYPE_1"/>
    <property type="match status" value="1"/>
</dbReference>
<dbReference type="GO" id="GO:0005737">
    <property type="term" value="C:cytoplasm"/>
    <property type="evidence" value="ECO:0000318"/>
    <property type="project" value="GO_Central"/>
</dbReference>
<reference evidence="4 5" key="1">
    <citation type="journal article" date="2004" name="Science">
        <title>The genome of the diatom Thalassiosira pseudonana: ecology, evolution, and metabolism.</title>
        <authorList>
            <person name="Armbrust E.V."/>
            <person name="Berges J.A."/>
            <person name="Bowler C."/>
            <person name="Green B.R."/>
            <person name="Martinez D."/>
            <person name="Putnam N.H."/>
            <person name="Zhou S."/>
            <person name="Allen A.E."/>
            <person name="Apt K.E."/>
            <person name="Bechner M."/>
            <person name="Brzezinski M.A."/>
            <person name="Chaal B.K."/>
            <person name="Chiovitti A."/>
            <person name="Davis A.K."/>
            <person name="Demarest M.S."/>
            <person name="Detter J.C."/>
            <person name="Glavina T."/>
            <person name="Goodstein D."/>
            <person name="Hadi M.Z."/>
            <person name="Hellsten U."/>
            <person name="Hildebrand M."/>
            <person name="Jenkins B.D."/>
            <person name="Jurka J."/>
            <person name="Kapitonov V.V."/>
            <person name="Kroger N."/>
            <person name="Lau W.W."/>
            <person name="Lane T.W."/>
            <person name="Larimer F.W."/>
            <person name="Lippmeier J.C."/>
            <person name="Lucas S."/>
            <person name="Medina M."/>
            <person name="Montsant A."/>
            <person name="Obornik M."/>
            <person name="Parker M.S."/>
            <person name="Palenik B."/>
            <person name="Pazour G.J."/>
            <person name="Richardson P.M."/>
            <person name="Rynearson T.A."/>
            <person name="Saito M.A."/>
            <person name="Schwartz D.C."/>
            <person name="Thamatrakoln K."/>
            <person name="Valentin K."/>
            <person name="Vardi A."/>
            <person name="Wilkerson F.P."/>
            <person name="Rokhsar D.S."/>
        </authorList>
    </citation>
    <scope>NUCLEOTIDE SEQUENCE [LARGE SCALE GENOMIC DNA]</scope>
    <source>
        <strain evidence="4 5">CCMP1335</strain>
    </source>
</reference>
<dbReference type="InterPro" id="IPR036612">
    <property type="entry name" value="KH_dom_type_1_sf"/>
</dbReference>
<accession>B8LBI6</accession>
<feature type="compositionally biased region" description="Gly residues" evidence="2">
    <location>
        <begin position="1"/>
        <end position="15"/>
    </location>
</feature>
<keyword evidence="1" id="KW-0694">RNA-binding</keyword>
<name>B8LBI6_THAPS</name>
<proteinExistence type="predicted"/>
<dbReference type="Pfam" id="PF00013">
    <property type="entry name" value="KH_1"/>
    <property type="match status" value="1"/>
</dbReference>
<feature type="compositionally biased region" description="Basic residues" evidence="2">
    <location>
        <begin position="35"/>
        <end position="48"/>
    </location>
</feature>
<dbReference type="GO" id="GO:0003729">
    <property type="term" value="F:mRNA binding"/>
    <property type="evidence" value="ECO:0000318"/>
    <property type="project" value="GO_Central"/>
</dbReference>
<dbReference type="SUPFAM" id="SSF54791">
    <property type="entry name" value="Eukaryotic type KH-domain (KH-domain type I)"/>
    <property type="match status" value="1"/>
</dbReference>
<dbReference type="HOGENOM" id="CLU_1196975_0_0_1"/>